<sequence>MHVKPKATMNMENGDAEGQEQAFLLKNSTYGSIVGPFGPLEDRVLEWSPEKRFGTCDSKGDFAHFVRSRRLVLVFHELSMTGAPISMMELATELLSCGATITAVVLSKKGGLMSELARRRIKVIEDRADFSFKTAMKADLVIAGSAVCASWTDQYIAHFPAGGSQIAWWIMENRREYFDRSKHVLHRVKMLMFLSELQSKQWLNWCQEENIKLRSQPSIVPLAVNDELAFVAGIPCSLNTPLASPEKMIEKRRLLRDAVRKEMGLKDSDMLVMSLSSINAGKGQLLLLESVNLMIDQDPLGTGSQVKKTLDIRLDESALARKHHLRGLVKKSCNADASCTNLVFDSRRKQEQAVKILIGSVGSKSNKGVGETFGRVTVEAMAFGVPVLGTDGGGTKEIVEQNVSGLFHPMGRAGNWLLAENLRYMLKNPTARKQMGKDGRKQVGKRYLKRHMYGRLVEVLTRCMRRQVASSRSLIGF</sequence>
<dbReference type="Proteomes" id="UP000322667">
    <property type="component" value="Chromosome A02"/>
</dbReference>
<dbReference type="GO" id="GO:0016757">
    <property type="term" value="F:glycosyltransferase activity"/>
    <property type="evidence" value="ECO:0007669"/>
    <property type="project" value="UniProtKB-KW"/>
</dbReference>
<proteinExistence type="predicted"/>
<organism evidence="3 4">
    <name type="scientific">Gossypium tomentosum</name>
    <name type="common">Hawaiian cotton</name>
    <name type="synonym">Gossypium sandvicense</name>
    <dbReference type="NCBI Taxonomy" id="34277"/>
    <lineage>
        <taxon>Eukaryota</taxon>
        <taxon>Viridiplantae</taxon>
        <taxon>Streptophyta</taxon>
        <taxon>Embryophyta</taxon>
        <taxon>Tracheophyta</taxon>
        <taxon>Spermatophyta</taxon>
        <taxon>Magnoliopsida</taxon>
        <taxon>eudicotyledons</taxon>
        <taxon>Gunneridae</taxon>
        <taxon>Pentapetalae</taxon>
        <taxon>rosids</taxon>
        <taxon>malvids</taxon>
        <taxon>Malvales</taxon>
        <taxon>Malvaceae</taxon>
        <taxon>Malvoideae</taxon>
        <taxon>Gossypium</taxon>
    </lineage>
</organism>
<evidence type="ECO:0000256" key="1">
    <source>
        <dbReference type="ARBA" id="ARBA00022676"/>
    </source>
</evidence>
<name>A0A5D2RKC7_GOSTO</name>
<reference evidence="3 4" key="1">
    <citation type="submission" date="2019-07" db="EMBL/GenBank/DDBJ databases">
        <title>WGS assembly of Gossypium tomentosum.</title>
        <authorList>
            <person name="Chen Z.J."/>
            <person name="Sreedasyam A."/>
            <person name="Ando A."/>
            <person name="Song Q."/>
            <person name="De L."/>
            <person name="Hulse-Kemp A."/>
            <person name="Ding M."/>
            <person name="Ye W."/>
            <person name="Kirkbride R."/>
            <person name="Jenkins J."/>
            <person name="Plott C."/>
            <person name="Lovell J."/>
            <person name="Lin Y.-M."/>
            <person name="Vaughn R."/>
            <person name="Liu B."/>
            <person name="Li W."/>
            <person name="Simpson S."/>
            <person name="Scheffler B."/>
            <person name="Saski C."/>
            <person name="Grover C."/>
            <person name="Hu G."/>
            <person name="Conover J."/>
            <person name="Carlson J."/>
            <person name="Shu S."/>
            <person name="Boston L."/>
            <person name="Williams M."/>
            <person name="Peterson D."/>
            <person name="Mcgee K."/>
            <person name="Jones D."/>
            <person name="Wendel J."/>
            <person name="Stelly D."/>
            <person name="Grimwood J."/>
            <person name="Schmutz J."/>
        </authorList>
    </citation>
    <scope>NUCLEOTIDE SEQUENCE [LARGE SCALE GENOMIC DNA]</scope>
    <source>
        <strain evidence="3">7179.01</strain>
    </source>
</reference>
<keyword evidence="1" id="KW-0328">Glycosyltransferase</keyword>
<dbReference type="Gene3D" id="3.40.50.2000">
    <property type="entry name" value="Glycogen Phosphorylase B"/>
    <property type="match status" value="1"/>
</dbReference>
<dbReference type="EMBL" id="CM017611">
    <property type="protein sequence ID" value="TYI40250.1"/>
    <property type="molecule type" value="Genomic_DNA"/>
</dbReference>
<evidence type="ECO:0000313" key="3">
    <source>
        <dbReference type="EMBL" id="TYI40250.1"/>
    </source>
</evidence>
<dbReference type="InterPro" id="IPR041693">
    <property type="entry name" value="Glyco_trans_4_5"/>
</dbReference>
<dbReference type="Pfam" id="PF00534">
    <property type="entry name" value="Glycos_transf_1"/>
    <property type="match status" value="1"/>
</dbReference>
<dbReference type="Pfam" id="PF16994">
    <property type="entry name" value="Glyco_trans_4_5"/>
    <property type="match status" value="1"/>
</dbReference>
<dbReference type="PANTHER" id="PTHR47778">
    <property type="entry name" value="BNAA05G14870D PROTEIN"/>
    <property type="match status" value="1"/>
</dbReference>
<dbReference type="PANTHER" id="PTHR47778:SF2">
    <property type="entry name" value="GLYCOSYL TRANSFERASE FAMILY 1 DOMAIN-CONTAINING PROTEIN"/>
    <property type="match status" value="1"/>
</dbReference>
<accession>A0A5D2RKC7</accession>
<dbReference type="SUPFAM" id="SSF53756">
    <property type="entry name" value="UDP-Glycosyltransferase/glycogen phosphorylase"/>
    <property type="match status" value="1"/>
</dbReference>
<keyword evidence="4" id="KW-1185">Reference proteome</keyword>
<gene>
    <name evidence="3" type="ORF">ES332_A02G149100v1</name>
</gene>
<evidence type="ECO:0000313" key="4">
    <source>
        <dbReference type="Proteomes" id="UP000322667"/>
    </source>
</evidence>
<keyword evidence="1" id="KW-0808">Transferase</keyword>
<feature type="domain" description="Glycosyl transferase family 1" evidence="2">
    <location>
        <begin position="365"/>
        <end position="442"/>
    </location>
</feature>
<evidence type="ECO:0000259" key="2">
    <source>
        <dbReference type="Pfam" id="PF00534"/>
    </source>
</evidence>
<dbReference type="AlphaFoldDB" id="A0A5D2RKC7"/>
<dbReference type="InterPro" id="IPR001296">
    <property type="entry name" value="Glyco_trans_1"/>
</dbReference>
<dbReference type="CDD" id="cd03801">
    <property type="entry name" value="GT4_PimA-like"/>
    <property type="match status" value="1"/>
</dbReference>
<protein>
    <recommendedName>
        <fullName evidence="2">Glycosyl transferase family 1 domain-containing protein</fullName>
    </recommendedName>
</protein>